<dbReference type="GO" id="GO:0003735">
    <property type="term" value="F:structural constituent of ribosome"/>
    <property type="evidence" value="ECO:0007669"/>
    <property type="project" value="InterPro"/>
</dbReference>
<keyword evidence="6" id="KW-1185">Reference proteome</keyword>
<evidence type="ECO:0000313" key="6">
    <source>
        <dbReference type="Proteomes" id="UP000886885"/>
    </source>
</evidence>
<sequence>MGIDLKAGGKSKKTKRTAPKSDDIYLKLLVKLYRFLVRRTGSKFNAVILKRLFMSKINKPPLSLSRLITFTKGKEDKIAVVVGTITDDIRVYEVPALKVTALRFTETARARIEKAGGECLTFDQLALRAPLGQNTVLLRGPKNAREAVKHFGPAPGVPHSHTKPYIRSKGRKFEKARGKRNSKGFRFALNEQGLAGCSGFDVFVKLYVDASAFLHKEVIDPLRRQNFVLGQRSC</sequence>
<dbReference type="PANTHER" id="PTHR10934:SF25">
    <property type="entry name" value="LARGE RIBOSOMAL SUBUNIT PROTEIN EL18X-RELATED"/>
    <property type="match status" value="1"/>
</dbReference>
<dbReference type="InterPro" id="IPR021131">
    <property type="entry name" value="Ribosomal_uL15/eL18"/>
</dbReference>
<keyword evidence="2" id="KW-0689">Ribosomal protein</keyword>
<dbReference type="Proteomes" id="UP000886885">
    <property type="component" value="Chromosome 2A"/>
</dbReference>
<evidence type="ECO:0000259" key="4">
    <source>
        <dbReference type="Pfam" id="PF17135"/>
    </source>
</evidence>
<dbReference type="PANTHER" id="PTHR10934">
    <property type="entry name" value="60S RIBOSOMAL PROTEIN L18"/>
    <property type="match status" value="1"/>
</dbReference>
<dbReference type="GO" id="GO:0006412">
    <property type="term" value="P:translation"/>
    <property type="evidence" value="ECO:0007669"/>
    <property type="project" value="InterPro"/>
</dbReference>
<name>A0A8X8DCJ2_POPTO</name>
<accession>A0A8X8DCJ2</accession>
<reference evidence="5" key="1">
    <citation type="journal article" date="2020" name="bioRxiv">
        <title>Hybrid origin of Populus tomentosa Carr. identified through genome sequencing and phylogenomic analysis.</title>
        <authorList>
            <person name="An X."/>
            <person name="Gao K."/>
            <person name="Chen Z."/>
            <person name="Li J."/>
            <person name="Yang X."/>
            <person name="Yang X."/>
            <person name="Zhou J."/>
            <person name="Guo T."/>
            <person name="Zhao T."/>
            <person name="Huang S."/>
            <person name="Miao D."/>
            <person name="Khan W.U."/>
            <person name="Rao P."/>
            <person name="Ye M."/>
            <person name="Lei B."/>
            <person name="Liao W."/>
            <person name="Wang J."/>
            <person name="Ji L."/>
            <person name="Li Y."/>
            <person name="Guo B."/>
            <person name="Mustafa N.S."/>
            <person name="Li S."/>
            <person name="Yun Q."/>
            <person name="Keller S.R."/>
            <person name="Mao J."/>
            <person name="Zhang R."/>
            <person name="Strauss S.H."/>
        </authorList>
    </citation>
    <scope>NUCLEOTIDE SEQUENCE</scope>
    <source>
        <strain evidence="5">GM15</strain>
        <tissue evidence="5">Leaf</tissue>
    </source>
</reference>
<organism evidence="5 6">
    <name type="scientific">Populus tomentosa</name>
    <name type="common">Chinese white poplar</name>
    <dbReference type="NCBI Taxonomy" id="118781"/>
    <lineage>
        <taxon>Eukaryota</taxon>
        <taxon>Viridiplantae</taxon>
        <taxon>Streptophyta</taxon>
        <taxon>Embryophyta</taxon>
        <taxon>Tracheophyta</taxon>
        <taxon>Spermatophyta</taxon>
        <taxon>Magnoliopsida</taxon>
        <taxon>eudicotyledons</taxon>
        <taxon>Gunneridae</taxon>
        <taxon>Pentapetalae</taxon>
        <taxon>rosids</taxon>
        <taxon>fabids</taxon>
        <taxon>Malpighiales</taxon>
        <taxon>Salicaceae</taxon>
        <taxon>Saliceae</taxon>
        <taxon>Populus</taxon>
    </lineage>
</organism>
<proteinExistence type="inferred from homology"/>
<evidence type="ECO:0000256" key="2">
    <source>
        <dbReference type="ARBA" id="ARBA00022980"/>
    </source>
</evidence>
<keyword evidence="3" id="KW-0687">Ribonucleoprotein</keyword>
<dbReference type="EMBL" id="JAAWWB010000003">
    <property type="protein sequence ID" value="KAG6787100.1"/>
    <property type="molecule type" value="Genomic_DNA"/>
</dbReference>
<dbReference type="AlphaFoldDB" id="A0A8X8DCJ2"/>
<dbReference type="GO" id="GO:0022625">
    <property type="term" value="C:cytosolic large ribosomal subunit"/>
    <property type="evidence" value="ECO:0007669"/>
    <property type="project" value="TreeGrafter"/>
</dbReference>
<feature type="domain" description="Large ribosomal subunit protein uL15/eL18" evidence="4">
    <location>
        <begin position="2"/>
        <end position="186"/>
    </location>
</feature>
<evidence type="ECO:0000256" key="3">
    <source>
        <dbReference type="ARBA" id="ARBA00023274"/>
    </source>
</evidence>
<gene>
    <name evidence="5" type="ORF">POTOM_008728</name>
</gene>
<dbReference type="FunFam" id="3.100.10.10:FF:000001">
    <property type="entry name" value="60S ribosomal protein L18"/>
    <property type="match status" value="1"/>
</dbReference>
<dbReference type="GO" id="GO:0003723">
    <property type="term" value="F:RNA binding"/>
    <property type="evidence" value="ECO:0007669"/>
    <property type="project" value="TreeGrafter"/>
</dbReference>
<evidence type="ECO:0000256" key="1">
    <source>
        <dbReference type="ARBA" id="ARBA00006815"/>
    </source>
</evidence>
<dbReference type="InterPro" id="IPR000039">
    <property type="entry name" value="Ribosomal_eL18"/>
</dbReference>
<evidence type="ECO:0000313" key="5">
    <source>
        <dbReference type="EMBL" id="KAG6787100.1"/>
    </source>
</evidence>
<protein>
    <recommendedName>
        <fullName evidence="4">Large ribosomal subunit protein uL15/eL18 domain-containing protein</fullName>
    </recommendedName>
</protein>
<dbReference type="Pfam" id="PF17135">
    <property type="entry name" value="Ribosomal_L18"/>
    <property type="match status" value="1"/>
</dbReference>
<comment type="caution">
    <text evidence="5">The sequence shown here is derived from an EMBL/GenBank/DDBJ whole genome shotgun (WGS) entry which is preliminary data.</text>
</comment>
<dbReference type="OrthoDB" id="6353017at2759"/>
<comment type="similarity">
    <text evidence="1">Belongs to the eukaryotic ribosomal protein eL18 family.</text>
</comment>